<keyword evidence="12" id="KW-1003">Cell membrane</keyword>
<dbReference type="PANTHER" id="PTHR23289:SF2">
    <property type="entry name" value="CYTOCHROME C OXIDASE ASSEMBLY PROTEIN COX15 HOMOLOG"/>
    <property type="match status" value="1"/>
</dbReference>
<comment type="cofactor">
    <cofactor evidence="1 12">
        <name>heme b</name>
        <dbReference type="ChEBI" id="CHEBI:60344"/>
    </cofactor>
</comment>
<dbReference type="RefSeq" id="WP_205631195.1">
    <property type="nucleotide sequence ID" value="NZ_FLYE01000001.1"/>
</dbReference>
<dbReference type="STRING" id="1867952.MTBPR1_10113"/>
<evidence type="ECO:0000256" key="4">
    <source>
        <dbReference type="ARBA" id="ARBA00022723"/>
    </source>
</evidence>
<feature type="transmembrane region" description="Helical" evidence="12">
    <location>
        <begin position="94"/>
        <end position="112"/>
    </location>
</feature>
<keyword evidence="3 12" id="KW-0812">Transmembrane</keyword>
<dbReference type="Proteomes" id="UP000231658">
    <property type="component" value="Unassembled WGS sequence"/>
</dbReference>
<comment type="function">
    <text evidence="12">Catalyzes the conversion of heme O to heme A by two successive hydroxylations of the methyl group at C8. The first hydroxylation forms heme I, the second hydroxylation results in an unstable dihydroxymethyl group, which spontaneously dehydrates, resulting in the formyl group of heme A.</text>
</comment>
<comment type="subcellular location">
    <subcellularLocation>
        <location evidence="12">Cell membrane</location>
        <topology evidence="12">Multi-pass membrane protein</topology>
    </subcellularLocation>
    <subcellularLocation>
        <location evidence="2">Membrane</location>
        <topology evidence="2">Multi-pass membrane protein</topology>
    </subcellularLocation>
</comment>
<dbReference type="EC" id="1.17.99.9" evidence="12"/>
<comment type="catalytic activity">
    <reaction evidence="11">
        <text>Fe(II)-heme o + 2 A + H2O = Fe(II)-heme a + 2 AH2</text>
        <dbReference type="Rhea" id="RHEA:63388"/>
        <dbReference type="ChEBI" id="CHEBI:13193"/>
        <dbReference type="ChEBI" id="CHEBI:15377"/>
        <dbReference type="ChEBI" id="CHEBI:17499"/>
        <dbReference type="ChEBI" id="CHEBI:60530"/>
        <dbReference type="ChEBI" id="CHEBI:61715"/>
        <dbReference type="EC" id="1.17.99.9"/>
    </reaction>
    <physiologicalReaction direction="left-to-right" evidence="11">
        <dbReference type="Rhea" id="RHEA:63389"/>
    </physiologicalReaction>
</comment>
<feature type="transmembrane region" description="Helical" evidence="12">
    <location>
        <begin position="124"/>
        <end position="142"/>
    </location>
</feature>
<sequence length="330" mass="36951">MRLKRERIIGLWLFGVAMMVFFMVVLGGLTRLTGSGLSMVDWKPVTGWLPPLSLEEWQRVFELYKQSPQYEKVNFGMSLEEFRNIFWLEFLHRLWGRIIGLAFGLPLVFFILRGWVSKQMILPLCGLFVLGGAQGVLGWYMVKSGLVDIPEVSQYRLAAHLGFAFVLYAALIWTGLKFYKGKGSLSGLVCSKKSLLLLGLSYVTIFAGALVAGLDAGLTYNTFPLMDGELIPTGLYDQGPWYLNHFENITTVQFQHRVLAIALLVLSIVFYLKNKEIPIVKICALVVCLQAVIGIATLLMVVPISLASLHQAGGLLVFTAFTWLNFEVRS</sequence>
<feature type="transmembrane region" description="Helical" evidence="12">
    <location>
        <begin position="254"/>
        <end position="272"/>
    </location>
</feature>
<feature type="transmembrane region" description="Helical" evidence="12">
    <location>
        <begin position="195"/>
        <end position="214"/>
    </location>
</feature>
<dbReference type="GO" id="GO:0016653">
    <property type="term" value="F:oxidoreductase activity, acting on NAD(P)H, heme protein as acceptor"/>
    <property type="evidence" value="ECO:0007669"/>
    <property type="project" value="TreeGrafter"/>
</dbReference>
<evidence type="ECO:0000256" key="10">
    <source>
        <dbReference type="ARBA" id="ARBA00044501"/>
    </source>
</evidence>
<keyword evidence="9 12" id="KW-0472">Membrane</keyword>
<comment type="pathway">
    <text evidence="10 12">Porphyrin-containing compound metabolism; heme A biosynthesis; heme A from heme O: step 1/1.</text>
</comment>
<accession>A0A1C3RC56</accession>
<proteinExistence type="inferred from homology"/>
<evidence type="ECO:0000256" key="12">
    <source>
        <dbReference type="HAMAP-Rule" id="MF_01665"/>
    </source>
</evidence>
<dbReference type="InterPro" id="IPR023754">
    <property type="entry name" value="HemeA_Synthase_type2"/>
</dbReference>
<evidence type="ECO:0000256" key="2">
    <source>
        <dbReference type="ARBA" id="ARBA00004141"/>
    </source>
</evidence>
<evidence type="ECO:0000313" key="14">
    <source>
        <dbReference type="Proteomes" id="UP000231658"/>
    </source>
</evidence>
<evidence type="ECO:0000256" key="5">
    <source>
        <dbReference type="ARBA" id="ARBA00022989"/>
    </source>
</evidence>
<evidence type="ECO:0000313" key="13">
    <source>
        <dbReference type="EMBL" id="SCA54866.1"/>
    </source>
</evidence>
<comment type="caution">
    <text evidence="12">Lacks conserved residue(s) required for the propagation of feature annotation.</text>
</comment>
<keyword evidence="7 12" id="KW-0408">Iron</keyword>
<evidence type="ECO:0000256" key="8">
    <source>
        <dbReference type="ARBA" id="ARBA00023133"/>
    </source>
</evidence>
<keyword evidence="8 12" id="KW-0350">Heme biosynthesis</keyword>
<feature type="transmembrane region" description="Helical" evidence="12">
    <location>
        <begin position="279"/>
        <end position="302"/>
    </location>
</feature>
<dbReference type="GO" id="GO:0046872">
    <property type="term" value="F:metal ion binding"/>
    <property type="evidence" value="ECO:0007669"/>
    <property type="project" value="UniProtKB-KW"/>
</dbReference>
<evidence type="ECO:0000256" key="1">
    <source>
        <dbReference type="ARBA" id="ARBA00001970"/>
    </source>
</evidence>
<feature type="binding site" description="axial binding residue" evidence="12">
    <location>
        <position position="310"/>
    </location>
    <ligand>
        <name>heme</name>
        <dbReference type="ChEBI" id="CHEBI:30413"/>
    </ligand>
    <ligandPart>
        <name>Fe</name>
        <dbReference type="ChEBI" id="CHEBI:18248"/>
    </ligandPart>
</feature>
<dbReference type="GO" id="GO:0006784">
    <property type="term" value="P:heme A biosynthetic process"/>
    <property type="evidence" value="ECO:0007669"/>
    <property type="project" value="UniProtKB-UniRule"/>
</dbReference>
<comment type="similarity">
    <text evidence="12">Belongs to the COX15/CtaA family. Type 2 subfamily.</text>
</comment>
<feature type="transmembrane region" description="Helical" evidence="12">
    <location>
        <begin position="9"/>
        <end position="29"/>
    </location>
</feature>
<keyword evidence="14" id="KW-1185">Reference proteome</keyword>
<evidence type="ECO:0000256" key="3">
    <source>
        <dbReference type="ARBA" id="ARBA00022692"/>
    </source>
</evidence>
<feature type="binding site" description="axial binding residue" evidence="12">
    <location>
        <position position="256"/>
    </location>
    <ligand>
        <name>heme</name>
        <dbReference type="ChEBI" id="CHEBI:30413"/>
    </ligand>
    <ligandPart>
        <name>Fe</name>
        <dbReference type="ChEBI" id="CHEBI:18248"/>
    </ligandPart>
</feature>
<evidence type="ECO:0000256" key="9">
    <source>
        <dbReference type="ARBA" id="ARBA00023136"/>
    </source>
</evidence>
<name>A0A1C3RC56_9PROT</name>
<gene>
    <name evidence="12 13" type="primary">ctaA</name>
    <name evidence="13" type="ORF">MTBPR1_10113</name>
</gene>
<dbReference type="UniPathway" id="UPA00269">
    <property type="reaction ID" value="UER00713"/>
</dbReference>
<dbReference type="GO" id="GO:0120547">
    <property type="term" value="F:heme A synthase activity"/>
    <property type="evidence" value="ECO:0007669"/>
    <property type="project" value="UniProtKB-EC"/>
</dbReference>
<keyword evidence="5 12" id="KW-1133">Transmembrane helix</keyword>
<keyword evidence="6 12" id="KW-0560">Oxidoreductase</keyword>
<dbReference type="AlphaFoldDB" id="A0A1C3RC56"/>
<reference evidence="13 14" key="1">
    <citation type="submission" date="2016-07" db="EMBL/GenBank/DDBJ databases">
        <authorList>
            <person name="Lefevre C.T."/>
        </authorList>
    </citation>
    <scope>NUCLEOTIDE SEQUENCE [LARGE SCALE GENOMIC DNA]</scope>
    <source>
        <strain evidence="13">PR1</strain>
    </source>
</reference>
<dbReference type="GO" id="GO:0005886">
    <property type="term" value="C:plasma membrane"/>
    <property type="evidence" value="ECO:0007669"/>
    <property type="project" value="UniProtKB-SubCell"/>
</dbReference>
<feature type="transmembrane region" description="Helical" evidence="12">
    <location>
        <begin position="154"/>
        <end position="174"/>
    </location>
</feature>
<dbReference type="PANTHER" id="PTHR23289">
    <property type="entry name" value="CYTOCHROME C OXIDASE ASSEMBLY PROTEIN COX15"/>
    <property type="match status" value="1"/>
</dbReference>
<protein>
    <recommendedName>
        <fullName evidence="12">Heme A synthase</fullName>
        <shortName evidence="12">HAS</shortName>
        <ecNumber evidence="12">1.17.99.9</ecNumber>
    </recommendedName>
    <alternativeName>
        <fullName evidence="12">Cytochrome aa3-controlling protein</fullName>
    </alternativeName>
</protein>
<comment type="subunit">
    <text evidence="12">Interacts with CtaB.</text>
</comment>
<evidence type="ECO:0000256" key="6">
    <source>
        <dbReference type="ARBA" id="ARBA00023002"/>
    </source>
</evidence>
<dbReference type="EMBL" id="FLYE01000001">
    <property type="protein sequence ID" value="SCA54866.1"/>
    <property type="molecule type" value="Genomic_DNA"/>
</dbReference>
<evidence type="ECO:0000256" key="7">
    <source>
        <dbReference type="ARBA" id="ARBA00023004"/>
    </source>
</evidence>
<dbReference type="Pfam" id="PF02628">
    <property type="entry name" value="COX15-CtaA"/>
    <property type="match status" value="1"/>
</dbReference>
<dbReference type="HAMAP" id="MF_01665">
    <property type="entry name" value="HemeA_synth_type2"/>
    <property type="match status" value="1"/>
</dbReference>
<organism evidence="13 14">
    <name type="scientific">Candidatus Terasakiella magnetica</name>
    <dbReference type="NCBI Taxonomy" id="1867952"/>
    <lineage>
        <taxon>Bacteria</taxon>
        <taxon>Pseudomonadati</taxon>
        <taxon>Pseudomonadota</taxon>
        <taxon>Alphaproteobacteria</taxon>
        <taxon>Rhodospirillales</taxon>
        <taxon>Terasakiellaceae</taxon>
        <taxon>Terasakiella</taxon>
    </lineage>
</organism>
<dbReference type="InterPro" id="IPR003780">
    <property type="entry name" value="COX15/CtaA_fam"/>
</dbReference>
<evidence type="ECO:0000256" key="11">
    <source>
        <dbReference type="ARBA" id="ARBA00048044"/>
    </source>
</evidence>
<keyword evidence="4 12" id="KW-0479">Metal-binding</keyword>